<dbReference type="EMBL" id="LEPB01000004">
    <property type="protein sequence ID" value="RCA11054.1"/>
    <property type="molecule type" value="Genomic_DNA"/>
</dbReference>
<comment type="caution">
    <text evidence="1">The sequence shown here is derived from an EMBL/GenBank/DDBJ whole genome shotgun (WGS) entry which is preliminary data.</text>
</comment>
<proteinExistence type="predicted"/>
<dbReference type="AlphaFoldDB" id="A0A367CET0"/>
<dbReference type="Proteomes" id="UP000252797">
    <property type="component" value="Unassembled WGS sequence"/>
</dbReference>
<gene>
    <name evidence="1" type="ORF">EA71_01809</name>
</gene>
<protein>
    <submittedName>
        <fullName evidence="1">Uncharacterized protein</fullName>
    </submittedName>
</protein>
<accession>A0A367CET0</accession>
<reference evidence="1 2" key="1">
    <citation type="submission" date="2015-06" db="EMBL/GenBank/DDBJ databases">
        <title>The Genome Sequence of Enterococcus durans 4EA1.</title>
        <authorList>
            <consortium name="The Broad Institute Genomics Platform"/>
            <consortium name="The Broad Institute Genome Sequencing Center for Infectious Disease"/>
            <person name="Earl A.M."/>
            <person name="Van Tyne D."/>
            <person name="Lebreton F."/>
            <person name="Saavedra J.T."/>
            <person name="Gilmore M.S."/>
            <person name="Manson Mcguire A."/>
            <person name="Clock S."/>
            <person name="Crupain M."/>
            <person name="Rangan U."/>
            <person name="Young S."/>
            <person name="Abouelleil A."/>
            <person name="Cao P."/>
            <person name="Chapman S.B."/>
            <person name="Griggs A."/>
            <person name="Priest M."/>
            <person name="Shea T."/>
            <person name="Wortman J."/>
            <person name="Nusbaum C."/>
            <person name="Birren B."/>
        </authorList>
    </citation>
    <scope>NUCLEOTIDE SEQUENCE [LARGE SCALE GENOMIC DNA]</scope>
    <source>
        <strain evidence="1 2">4EA1</strain>
    </source>
</reference>
<evidence type="ECO:0000313" key="1">
    <source>
        <dbReference type="EMBL" id="RCA11054.1"/>
    </source>
</evidence>
<name>A0A367CET0_9ENTE</name>
<dbReference type="RefSeq" id="WP_181824906.1">
    <property type="nucleotide sequence ID" value="NZ_JAANZI010000006.1"/>
</dbReference>
<sequence length="50" mass="5862">MTRQEKINIVLDARPRLVHIIKCANDDQLDRLVEEVQKELDRELSEAAFV</sequence>
<organism evidence="1 2">
    <name type="scientific">Enterococcus durans</name>
    <dbReference type="NCBI Taxonomy" id="53345"/>
    <lineage>
        <taxon>Bacteria</taxon>
        <taxon>Bacillati</taxon>
        <taxon>Bacillota</taxon>
        <taxon>Bacilli</taxon>
        <taxon>Lactobacillales</taxon>
        <taxon>Enterococcaceae</taxon>
        <taxon>Enterococcus</taxon>
    </lineage>
</organism>
<evidence type="ECO:0000313" key="2">
    <source>
        <dbReference type="Proteomes" id="UP000252797"/>
    </source>
</evidence>